<dbReference type="RefSeq" id="YP_010800772.1">
    <property type="nucleotide sequence ID" value="NC_076905.1"/>
</dbReference>
<feature type="compositionally biased region" description="Basic and acidic residues" evidence="1">
    <location>
        <begin position="7"/>
        <end position="18"/>
    </location>
</feature>
<evidence type="ECO:0000313" key="3">
    <source>
        <dbReference type="Proteomes" id="UP000829694"/>
    </source>
</evidence>
<dbReference type="GeneID" id="80539418"/>
<accession>A0AAE7SYQ3</accession>
<dbReference type="KEGG" id="vg:80539418"/>
<gene>
    <name evidence="2" type="primary">Maph54</name>
    <name evidence="2" type="ORF">H4Q86_054</name>
</gene>
<feature type="compositionally biased region" description="Basic residues" evidence="1">
    <location>
        <begin position="72"/>
        <end position="85"/>
    </location>
</feature>
<evidence type="ECO:0000313" key="2">
    <source>
        <dbReference type="EMBL" id="QOD40017.1"/>
    </source>
</evidence>
<feature type="compositionally biased region" description="Basic residues" evidence="1">
    <location>
        <begin position="51"/>
        <end position="64"/>
    </location>
</feature>
<proteinExistence type="predicted"/>
<feature type="region of interest" description="Disordered" evidence="1">
    <location>
        <begin position="1"/>
        <end position="96"/>
    </location>
</feature>
<dbReference type="Proteomes" id="UP000829694">
    <property type="component" value="Segment"/>
</dbReference>
<keyword evidence="3" id="KW-1185">Reference proteome</keyword>
<evidence type="ECO:0000256" key="1">
    <source>
        <dbReference type="SAM" id="MobiDB-lite"/>
    </source>
</evidence>
<sequence>MPRRRPLRDITNLRHADTEPESSESEPEYVHQNSILARRYRQRRDAVPRQARSRSRSPVRRSRSRTPDYSPVRRRNGSPRRRSRSRSVASDDTVVL</sequence>
<organism evidence="2 3">
    <name type="scientific">Matsumuraeses phaseoli granulovirus</name>
    <dbReference type="NCBI Taxonomy" id="2760664"/>
    <lineage>
        <taxon>Viruses</taxon>
        <taxon>Viruses incertae sedis</taxon>
        <taxon>Naldaviricetes</taxon>
        <taxon>Lefavirales</taxon>
        <taxon>Baculoviridae</taxon>
        <taxon>Betabaculovirus</taxon>
        <taxon>Betabaculovirus maphaseoli</taxon>
    </lineage>
</organism>
<reference evidence="2" key="1">
    <citation type="journal article" date="2020" name="Viruses">
        <title>Genome Analysis of a Novel Clade b Betabaculovirus Isolated from the Legume Pest Matsumuraeses phaseoli (Lepidoptera: Tortricidae).</title>
        <authorList>
            <person name="Shu R."/>
            <person name="Meng Q."/>
            <person name="Miao L."/>
            <person name="Liang H."/>
            <person name="Chen J."/>
            <person name="Xu Y."/>
            <person name="Cheng L."/>
            <person name="Jin W."/>
            <person name="Qin Q."/>
            <person name="Zhang H."/>
        </authorList>
    </citation>
    <scope>NUCLEOTIDE SEQUENCE</scope>
    <source>
        <strain evidence="2">IOZ01</strain>
    </source>
</reference>
<name>A0AAE7SYQ3_9BBAC</name>
<protein>
    <submittedName>
        <fullName evidence="2">Maph54</fullName>
    </submittedName>
</protein>
<dbReference type="EMBL" id="MT844067">
    <property type="protein sequence ID" value="QOD40017.1"/>
    <property type="molecule type" value="Genomic_DNA"/>
</dbReference>